<accession>A0A2K0UTC5</accession>
<name>A0A2K0UTC5_GIBNY</name>
<dbReference type="Proteomes" id="UP000236664">
    <property type="component" value="Unassembled WGS sequence"/>
</dbReference>
<sequence>MAPQDSDFVGVAAWFETSCKPLDGLLLTLSRIKHIFRKRMPQDTIAALNQAESQASALLQQQDEPDVSGYGLDQSDEDVTPAFHLLVRQMRGDINTLNQSMAVSYMGVGGTGGQSGQGGNHSANSGSSDANVQATIQDLNLETPELDAILAYVHPD</sequence>
<gene>
    <name evidence="1" type="ORF">FNYG_14121</name>
</gene>
<organism evidence="1 2">
    <name type="scientific">Gibberella nygamai</name>
    <name type="common">Bean root rot disease fungus</name>
    <name type="synonym">Fusarium nygamai</name>
    <dbReference type="NCBI Taxonomy" id="42673"/>
    <lineage>
        <taxon>Eukaryota</taxon>
        <taxon>Fungi</taxon>
        <taxon>Dikarya</taxon>
        <taxon>Ascomycota</taxon>
        <taxon>Pezizomycotina</taxon>
        <taxon>Sordariomycetes</taxon>
        <taxon>Hypocreomycetidae</taxon>
        <taxon>Hypocreales</taxon>
        <taxon>Nectriaceae</taxon>
        <taxon>Fusarium</taxon>
        <taxon>Fusarium fujikuroi species complex</taxon>
    </lineage>
</organism>
<evidence type="ECO:0000313" key="2">
    <source>
        <dbReference type="Proteomes" id="UP000236664"/>
    </source>
</evidence>
<evidence type="ECO:0000313" key="1">
    <source>
        <dbReference type="EMBL" id="PNP61033.1"/>
    </source>
</evidence>
<reference evidence="1 2" key="1">
    <citation type="submission" date="2017-06" db="EMBL/GenBank/DDBJ databases">
        <title>Genome of Fusarium nygamai isolate CS10214.</title>
        <authorList>
            <person name="Gardiner D.M."/>
            <person name="Obanor F."/>
            <person name="Kazan K."/>
        </authorList>
    </citation>
    <scope>NUCLEOTIDE SEQUENCE [LARGE SCALE GENOMIC DNA]</scope>
    <source>
        <strain evidence="1 2">CS10214</strain>
    </source>
</reference>
<keyword evidence="2" id="KW-1185">Reference proteome</keyword>
<dbReference type="EMBL" id="MTQA01000317">
    <property type="protein sequence ID" value="PNP61033.1"/>
    <property type="molecule type" value="Genomic_DNA"/>
</dbReference>
<proteinExistence type="predicted"/>
<comment type="caution">
    <text evidence="1">The sequence shown here is derived from an EMBL/GenBank/DDBJ whole genome shotgun (WGS) entry which is preliminary data.</text>
</comment>
<dbReference type="AlphaFoldDB" id="A0A2K0UTC5"/>
<protein>
    <submittedName>
        <fullName evidence="1">Uncharacterized protein</fullName>
    </submittedName>
</protein>